<evidence type="ECO:0000256" key="1">
    <source>
        <dbReference type="ARBA" id="ARBA00005254"/>
    </source>
</evidence>
<dbReference type="InterPro" id="IPR014748">
    <property type="entry name" value="Enoyl-CoA_hydra_C"/>
</dbReference>
<dbReference type="InterPro" id="IPR001753">
    <property type="entry name" value="Enoyl-CoA_hydra/iso"/>
</dbReference>
<dbReference type="Gene3D" id="1.10.12.10">
    <property type="entry name" value="Lyase 2-enoyl-coa Hydratase, Chain A, domain 2"/>
    <property type="match status" value="1"/>
</dbReference>
<dbReference type="SUPFAM" id="SSF52096">
    <property type="entry name" value="ClpP/crotonase"/>
    <property type="match status" value="1"/>
</dbReference>
<keyword evidence="3" id="KW-1185">Reference proteome</keyword>
<dbReference type="Pfam" id="PF00378">
    <property type="entry name" value="ECH_1"/>
    <property type="match status" value="1"/>
</dbReference>
<gene>
    <name evidence="2" type="ORF">HGA07_18545</name>
</gene>
<organism evidence="2 3">
    <name type="scientific">Nocardia veterana</name>
    <dbReference type="NCBI Taxonomy" id="132249"/>
    <lineage>
        <taxon>Bacteria</taxon>
        <taxon>Bacillati</taxon>
        <taxon>Actinomycetota</taxon>
        <taxon>Actinomycetes</taxon>
        <taxon>Mycobacteriales</taxon>
        <taxon>Nocardiaceae</taxon>
        <taxon>Nocardia</taxon>
    </lineage>
</organism>
<reference evidence="2 3" key="1">
    <citation type="submission" date="2020-04" db="EMBL/GenBank/DDBJ databases">
        <title>MicrobeNet Type strains.</title>
        <authorList>
            <person name="Nicholson A.C."/>
        </authorList>
    </citation>
    <scope>NUCLEOTIDE SEQUENCE [LARGE SCALE GENOMIC DNA]</scope>
    <source>
        <strain evidence="2 3">DSM 44445</strain>
    </source>
</reference>
<proteinExistence type="inferred from homology"/>
<evidence type="ECO:0000313" key="3">
    <source>
        <dbReference type="Proteomes" id="UP000523447"/>
    </source>
</evidence>
<dbReference type="Proteomes" id="UP000523447">
    <property type="component" value="Unassembled WGS sequence"/>
</dbReference>
<keyword evidence="2" id="KW-0413">Isomerase</keyword>
<evidence type="ECO:0000313" key="2">
    <source>
        <dbReference type="EMBL" id="NKY87622.1"/>
    </source>
</evidence>
<dbReference type="PANTHER" id="PTHR43459">
    <property type="entry name" value="ENOYL-COA HYDRATASE"/>
    <property type="match status" value="1"/>
</dbReference>
<dbReference type="InterPro" id="IPR029045">
    <property type="entry name" value="ClpP/crotonase-like_dom_sf"/>
</dbReference>
<name>A0A7X6RIW3_9NOCA</name>
<comment type="similarity">
    <text evidence="1">Belongs to the enoyl-CoA hydratase/isomerase family.</text>
</comment>
<dbReference type="CDD" id="cd06558">
    <property type="entry name" value="crotonase-like"/>
    <property type="match status" value="1"/>
</dbReference>
<protein>
    <submittedName>
        <fullName evidence="2">Enoyl-CoA hydratase/isomerase family protein</fullName>
    </submittedName>
</protein>
<sequence>MTRRAVEVHTDDHVAELRLSRPETLNAFDDVLVNELPGVLIDLARDGDVRAVVWTSTGKHFSAGGDMETILAGHRDLNVLLRGVDDGRRLFRAFADFPKPLVTAVHGHSFGVATSLIFTSDAIVATPTVRLSDPHVHMGLVAGDGGCVAWPLSAGLIRAKRKLLWGEPLTGQEAFELGLVTDLADDPDRVRDTAFELARRVSNIPPLATQLTKRSLNKVLSGATDQVLDTSFYLEALSNRSADAVEAVEAFKEKREGRWTGA</sequence>
<dbReference type="Gene3D" id="3.90.226.10">
    <property type="entry name" value="2-enoyl-CoA Hydratase, Chain A, domain 1"/>
    <property type="match status" value="1"/>
</dbReference>
<dbReference type="PANTHER" id="PTHR43459:SF3">
    <property type="entry name" value="ENOYL-COA HYDRATASE ECHA15 (ENOYL HYDRASE) (UNSATURATED ACYL-COA HYDRATASE) (CROTONASE)-RELATED"/>
    <property type="match status" value="1"/>
</dbReference>
<dbReference type="RefSeq" id="WP_051032256.1">
    <property type="nucleotide sequence ID" value="NZ_CAWPHS010000011.1"/>
</dbReference>
<comment type="caution">
    <text evidence="2">The sequence shown here is derived from an EMBL/GenBank/DDBJ whole genome shotgun (WGS) entry which is preliminary data.</text>
</comment>
<accession>A0A7X6RIW3</accession>
<dbReference type="GO" id="GO:0016853">
    <property type="term" value="F:isomerase activity"/>
    <property type="evidence" value="ECO:0007669"/>
    <property type="project" value="UniProtKB-KW"/>
</dbReference>
<dbReference type="AlphaFoldDB" id="A0A7X6RIW3"/>
<dbReference type="EMBL" id="JAAXPE010000019">
    <property type="protein sequence ID" value="NKY87622.1"/>
    <property type="molecule type" value="Genomic_DNA"/>
</dbReference>